<dbReference type="RefSeq" id="WP_170205072.1">
    <property type="nucleotide sequence ID" value="NZ_CP051685.1"/>
</dbReference>
<dbReference type="EMBL" id="CP051685">
    <property type="protein sequence ID" value="QJE02991.1"/>
    <property type="molecule type" value="Genomic_DNA"/>
</dbReference>
<feature type="chain" id="PRO_5030973531" description="Lipoprotein" evidence="1">
    <location>
        <begin position="34"/>
        <end position="292"/>
    </location>
</feature>
<reference evidence="2 3" key="1">
    <citation type="submission" date="2020-04" db="EMBL/GenBank/DDBJ databases">
        <title>Genome sequencing of novel species.</title>
        <authorList>
            <person name="Heo J."/>
            <person name="Kim S.-J."/>
            <person name="Kim J.-S."/>
            <person name="Hong S.-B."/>
            <person name="Kwon S.-W."/>
        </authorList>
    </citation>
    <scope>NUCLEOTIDE SEQUENCE [LARGE SCALE GENOMIC DNA]</scope>
    <source>
        <strain evidence="2 3">GN2-R2</strain>
    </source>
</reference>
<protein>
    <recommendedName>
        <fullName evidence="4">Lipoprotein</fullName>
    </recommendedName>
</protein>
<dbReference type="AlphaFoldDB" id="A0A7Z2W156"/>
<evidence type="ECO:0000256" key="1">
    <source>
        <dbReference type="SAM" id="SignalP"/>
    </source>
</evidence>
<evidence type="ECO:0000313" key="2">
    <source>
        <dbReference type="EMBL" id="QJE02991.1"/>
    </source>
</evidence>
<evidence type="ECO:0008006" key="4">
    <source>
        <dbReference type="Google" id="ProtNLM"/>
    </source>
</evidence>
<dbReference type="Proteomes" id="UP000502415">
    <property type="component" value="Chromosome"/>
</dbReference>
<organism evidence="2 3">
    <name type="scientific">Massilia forsythiae</name>
    <dbReference type="NCBI Taxonomy" id="2728020"/>
    <lineage>
        <taxon>Bacteria</taxon>
        <taxon>Pseudomonadati</taxon>
        <taxon>Pseudomonadota</taxon>
        <taxon>Betaproteobacteria</taxon>
        <taxon>Burkholderiales</taxon>
        <taxon>Oxalobacteraceae</taxon>
        <taxon>Telluria group</taxon>
        <taxon>Massilia</taxon>
    </lineage>
</organism>
<accession>A0A7Z2W156</accession>
<dbReference type="KEGG" id="mfy:HH212_25880"/>
<keyword evidence="1" id="KW-0732">Signal</keyword>
<evidence type="ECO:0000313" key="3">
    <source>
        <dbReference type="Proteomes" id="UP000502415"/>
    </source>
</evidence>
<proteinExistence type="predicted"/>
<gene>
    <name evidence="2" type="ORF">HH212_25880</name>
</gene>
<dbReference type="PROSITE" id="PS51257">
    <property type="entry name" value="PROKAR_LIPOPROTEIN"/>
    <property type="match status" value="1"/>
</dbReference>
<keyword evidence="3" id="KW-1185">Reference proteome</keyword>
<name>A0A7Z2W156_9BURK</name>
<sequence length="292" mass="32549">MDFRRLSARLPFLLALLSLAAALLGGCATSPNAGPISFAEVRQFADASARLGGYGELSRRYRDTYEREQPYLSPAADRIARENDARRRAVYDDFVSIQKSVVLYMQTLSVLAGDGRYDLSDRIDDLGNGLKANTESGLQQRHIAAYTGLTRLLTRVIASGYQNCSVATMVRDGDADVQVLLEAMSALTRLYAKTNENEKKTVLGIFDVEIPFSTRNQDRMLVTLAKVHYLSKSTEYKLVDKRYDLALQGLAKVALGHQKMRENLNNLSGDEVRKLLLGYGRDLRNLRDALSD</sequence>
<feature type="signal peptide" evidence="1">
    <location>
        <begin position="1"/>
        <end position="33"/>
    </location>
</feature>